<feature type="domain" description="EamA" evidence="2">
    <location>
        <begin position="182"/>
        <end position="316"/>
    </location>
</feature>
<feature type="transmembrane region" description="Helical" evidence="1">
    <location>
        <begin position="39"/>
        <end position="59"/>
    </location>
</feature>
<feature type="transmembrane region" description="Helical" evidence="1">
    <location>
        <begin position="277"/>
        <end position="294"/>
    </location>
</feature>
<accession>A0A2N8ZLS1</accession>
<dbReference type="InterPro" id="IPR000620">
    <property type="entry name" value="EamA_dom"/>
</dbReference>
<feature type="transmembrane region" description="Helical" evidence="1">
    <location>
        <begin position="300"/>
        <end position="317"/>
    </location>
</feature>
<organism evidence="3 4">
    <name type="scientific">Vibrio tapetis subsp. tapetis</name>
    <dbReference type="NCBI Taxonomy" id="1671868"/>
    <lineage>
        <taxon>Bacteria</taxon>
        <taxon>Pseudomonadati</taxon>
        <taxon>Pseudomonadota</taxon>
        <taxon>Gammaproteobacteria</taxon>
        <taxon>Vibrionales</taxon>
        <taxon>Vibrionaceae</taxon>
        <taxon>Vibrio</taxon>
    </lineage>
</organism>
<dbReference type="InterPro" id="IPR037185">
    <property type="entry name" value="EmrE-like"/>
</dbReference>
<dbReference type="PANTHER" id="PTHR22911">
    <property type="entry name" value="ACYL-MALONYL CONDENSING ENZYME-RELATED"/>
    <property type="match status" value="1"/>
</dbReference>
<evidence type="ECO:0000313" key="3">
    <source>
        <dbReference type="EMBL" id="SON52849.1"/>
    </source>
</evidence>
<keyword evidence="1" id="KW-1133">Transmembrane helix</keyword>
<feature type="transmembrane region" description="Helical" evidence="1">
    <location>
        <begin position="101"/>
        <end position="118"/>
    </location>
</feature>
<feature type="transmembrane region" description="Helical" evidence="1">
    <location>
        <begin position="180"/>
        <end position="199"/>
    </location>
</feature>
<dbReference type="RefSeq" id="WP_197708675.1">
    <property type="nucleotide sequence ID" value="NZ_LT960612.1"/>
</dbReference>
<keyword evidence="1" id="KW-0472">Membrane</keyword>
<dbReference type="KEGG" id="vta:B1238"/>
<feature type="transmembrane region" description="Helical" evidence="1">
    <location>
        <begin position="71"/>
        <end position="89"/>
    </location>
</feature>
<reference evidence="3 4" key="1">
    <citation type="submission" date="2017-10" db="EMBL/GenBank/DDBJ databases">
        <authorList>
            <person name="Banno H."/>
            <person name="Chua N.-H."/>
        </authorList>
    </citation>
    <scope>NUCLEOTIDE SEQUENCE [LARGE SCALE GENOMIC DNA]</scope>
    <source>
        <strain evidence="3">Vibrio tapetis CECT4600</strain>
    </source>
</reference>
<dbReference type="Gene3D" id="1.10.3730.20">
    <property type="match status" value="1"/>
</dbReference>
<feature type="transmembrane region" description="Helical" evidence="1">
    <location>
        <begin position="124"/>
        <end position="146"/>
    </location>
</feature>
<dbReference type="AlphaFoldDB" id="A0A2N8ZLS1"/>
<feature type="transmembrane region" description="Helical" evidence="1">
    <location>
        <begin position="206"/>
        <end position="228"/>
    </location>
</feature>
<evidence type="ECO:0000259" key="2">
    <source>
        <dbReference type="Pfam" id="PF00892"/>
    </source>
</evidence>
<sequence length="319" mass="33352">MEKTSKALTTNVLTTNVLTTNVLTTKVNRSAITPLMNGYMVMAAVLLVWSGFALSVRAIGSSPLAIADVALIRFSVPMILLTPFVFANIHELKRVRVSDALLLLVGGVPFLFLASLGAKSAPTAYVGTILAGTPPLFVAMIGHFFLSQKVSKKRAFTLSLILLGVVTMVIGNSSDGSAEMLTGVGLLLSASVLWAIYTVGIKRAGISAFSVAIILSYSSFFITLALILTDTVATHWGSFSVQEAMPFVLVQGVGVGVLATIGYSYAVGLLGSARASIMGSISPCLTAMLAIPVFDEPLSIAIVCGVSLTITGVIWSNKT</sequence>
<protein>
    <submittedName>
        <fullName evidence="3">Putative Permease of the drug/metabolite transporter (DMT) superfamily</fullName>
    </submittedName>
</protein>
<name>A0A2N8ZLS1_9VIBR</name>
<evidence type="ECO:0000313" key="4">
    <source>
        <dbReference type="Proteomes" id="UP000235828"/>
    </source>
</evidence>
<evidence type="ECO:0000256" key="1">
    <source>
        <dbReference type="SAM" id="Phobius"/>
    </source>
</evidence>
<dbReference type="EMBL" id="LT960612">
    <property type="protein sequence ID" value="SON52849.1"/>
    <property type="molecule type" value="Genomic_DNA"/>
</dbReference>
<proteinExistence type="predicted"/>
<dbReference type="SUPFAM" id="SSF103481">
    <property type="entry name" value="Multidrug resistance efflux transporter EmrE"/>
    <property type="match status" value="2"/>
</dbReference>
<gene>
    <name evidence="3" type="ORF">VTAP4600_B1238</name>
</gene>
<dbReference type="Proteomes" id="UP000235828">
    <property type="component" value="Chromosome B"/>
</dbReference>
<keyword evidence="1" id="KW-0812">Transmembrane</keyword>
<dbReference type="GO" id="GO:0016020">
    <property type="term" value="C:membrane"/>
    <property type="evidence" value="ECO:0007669"/>
    <property type="project" value="InterPro"/>
</dbReference>
<keyword evidence="4" id="KW-1185">Reference proteome</keyword>
<dbReference type="Pfam" id="PF00892">
    <property type="entry name" value="EamA"/>
    <property type="match status" value="1"/>
</dbReference>
<feature type="transmembrane region" description="Helical" evidence="1">
    <location>
        <begin position="155"/>
        <end position="174"/>
    </location>
</feature>
<dbReference type="PANTHER" id="PTHR22911:SF137">
    <property type="entry name" value="SOLUTE CARRIER FAMILY 35 MEMBER G2-RELATED"/>
    <property type="match status" value="1"/>
</dbReference>
<feature type="transmembrane region" description="Helical" evidence="1">
    <location>
        <begin position="248"/>
        <end position="270"/>
    </location>
</feature>